<comment type="caution">
    <text evidence="2">The sequence shown here is derived from an EMBL/GenBank/DDBJ whole genome shotgun (WGS) entry which is preliminary data.</text>
</comment>
<feature type="region of interest" description="Disordered" evidence="1">
    <location>
        <begin position="1"/>
        <end position="40"/>
    </location>
</feature>
<proteinExistence type="predicted"/>
<dbReference type="Proteomes" id="UP001358586">
    <property type="component" value="Chromosome 5"/>
</dbReference>
<evidence type="ECO:0000313" key="2">
    <source>
        <dbReference type="EMBL" id="KAK5833667.1"/>
    </source>
</evidence>
<protein>
    <submittedName>
        <fullName evidence="2">Uncharacterized protein</fullName>
    </submittedName>
</protein>
<dbReference type="EMBL" id="JARKNE010000005">
    <property type="protein sequence ID" value="KAK5833667.1"/>
    <property type="molecule type" value="Genomic_DNA"/>
</dbReference>
<organism evidence="2 3">
    <name type="scientific">Gossypium arboreum</name>
    <name type="common">Tree cotton</name>
    <name type="synonym">Gossypium nanking</name>
    <dbReference type="NCBI Taxonomy" id="29729"/>
    <lineage>
        <taxon>Eukaryota</taxon>
        <taxon>Viridiplantae</taxon>
        <taxon>Streptophyta</taxon>
        <taxon>Embryophyta</taxon>
        <taxon>Tracheophyta</taxon>
        <taxon>Spermatophyta</taxon>
        <taxon>Magnoliopsida</taxon>
        <taxon>eudicotyledons</taxon>
        <taxon>Gunneridae</taxon>
        <taxon>Pentapetalae</taxon>
        <taxon>rosids</taxon>
        <taxon>malvids</taxon>
        <taxon>Malvales</taxon>
        <taxon>Malvaceae</taxon>
        <taxon>Malvoideae</taxon>
        <taxon>Gossypium</taxon>
    </lineage>
</organism>
<accession>A0ABR0Q3A4</accession>
<evidence type="ECO:0000256" key="1">
    <source>
        <dbReference type="SAM" id="MobiDB-lite"/>
    </source>
</evidence>
<evidence type="ECO:0000313" key="3">
    <source>
        <dbReference type="Proteomes" id="UP001358586"/>
    </source>
</evidence>
<feature type="compositionally biased region" description="Acidic residues" evidence="1">
    <location>
        <begin position="28"/>
        <end position="40"/>
    </location>
</feature>
<sequence>MPKRKPMMTLRGGNDSSEGNEGVKEQQEEADEEIDDEAIEDDNFVSYRKFENAFAAKSGTRHPRAKSLTLDSIFKARCKWKRKGIVGPSEDPKEDSD</sequence>
<gene>
    <name evidence="2" type="ORF">PVK06_017520</name>
</gene>
<keyword evidence="3" id="KW-1185">Reference proteome</keyword>
<reference evidence="2 3" key="1">
    <citation type="submission" date="2023-03" db="EMBL/GenBank/DDBJ databases">
        <title>WGS of Gossypium arboreum.</title>
        <authorList>
            <person name="Yu D."/>
        </authorList>
    </citation>
    <scope>NUCLEOTIDE SEQUENCE [LARGE SCALE GENOMIC DNA]</scope>
    <source>
        <tissue evidence="2">Leaf</tissue>
    </source>
</reference>
<name>A0ABR0Q3A4_GOSAR</name>